<evidence type="ECO:0000313" key="3">
    <source>
        <dbReference type="Proteomes" id="UP000694844"/>
    </source>
</evidence>
<feature type="chain" id="PRO_5034289477" evidence="2">
    <location>
        <begin position="26"/>
        <end position="773"/>
    </location>
</feature>
<feature type="signal peptide" evidence="2">
    <location>
        <begin position="1"/>
        <end position="25"/>
    </location>
</feature>
<dbReference type="KEGG" id="cvn:111111167"/>
<keyword evidence="3" id="KW-1185">Reference proteome</keyword>
<dbReference type="OrthoDB" id="6106480at2759"/>
<evidence type="ECO:0000313" key="4">
    <source>
        <dbReference type="RefSeq" id="XP_022303693.1"/>
    </source>
</evidence>
<dbReference type="RefSeq" id="XP_022303693.1">
    <property type="nucleotide sequence ID" value="XM_022447985.1"/>
</dbReference>
<evidence type="ECO:0000256" key="1">
    <source>
        <dbReference type="SAM" id="MobiDB-lite"/>
    </source>
</evidence>
<organism evidence="3 4">
    <name type="scientific">Crassostrea virginica</name>
    <name type="common">Eastern oyster</name>
    <dbReference type="NCBI Taxonomy" id="6565"/>
    <lineage>
        <taxon>Eukaryota</taxon>
        <taxon>Metazoa</taxon>
        <taxon>Spiralia</taxon>
        <taxon>Lophotrochozoa</taxon>
        <taxon>Mollusca</taxon>
        <taxon>Bivalvia</taxon>
        <taxon>Autobranchia</taxon>
        <taxon>Pteriomorphia</taxon>
        <taxon>Ostreida</taxon>
        <taxon>Ostreoidea</taxon>
        <taxon>Ostreidae</taxon>
        <taxon>Crassostrea</taxon>
    </lineage>
</organism>
<feature type="region of interest" description="Disordered" evidence="1">
    <location>
        <begin position="657"/>
        <end position="686"/>
    </location>
</feature>
<keyword evidence="2" id="KW-0732">Signal</keyword>
<reference evidence="4" key="1">
    <citation type="submission" date="2025-08" db="UniProtKB">
        <authorList>
            <consortium name="RefSeq"/>
        </authorList>
    </citation>
    <scope>IDENTIFICATION</scope>
    <source>
        <tissue evidence="4">Whole sample</tissue>
    </source>
</reference>
<feature type="region of interest" description="Disordered" evidence="1">
    <location>
        <begin position="714"/>
        <end position="737"/>
    </location>
</feature>
<sequence length="773" mass="84949">MDFMTGLCVFYTFVFLGILPDDGFAQQQSTACKQSGGAYAWLSCLIAKANKDRCNPSGCARYAGTEFEKDLTCSFQKQTCGGCVPQYKLNGTEVSCNALEQTGHECPPGVRMEVCNLDACVATVCRPYLTAPCRNNFCGGCFAEYDVDGQWRRCPIEVSAIQPDNPVILGHSLDGFPDPVAGASFAGNPVVSLEPVRSNVLPSKPIVPNTCPNGELPWDCPADVCTKAYCSAYPQAKCRINNCGGCRPEFTTGIYVIQDCNSRECPKNTLEMVCKDDPCKYSTCKKYEDKNPVCRPSRCGGCRAMWHVDGQEVDCYEQYGVDVPCPNGESRQKCPETTCRFKYCPVDRSITCVINNCGGCHREYHKLMDSGRSVIVDESRCQGWWNIATDRKKKTFTKKKPLPRPVNELSPNEIDPMARRNTQRTVNAIDKFETGPKDSLNVKTQVEPASSVVETKEPNMLPKIPPPQIPKELLDKRPGIQQFMPESNFPEVPPSDPSAVHALDNPLISPPDAVAEYPQYLDAAPIDPLYDYPLNNGVVETPNNPVPVPGKVEIIDNPLLIEQKPTNPTSIVRNSEIFPENQQNIGFKVMENPLLQKPFSGSKINAVPLEQVVSEDPSLSVGKSKVYPENKDSIGVNIMSNPLSTDPMGSNIAKKQISPSVPGGALRDQAINKPSSVKRGDMRSSKTVAIPPQKQQIANAVVGERISVASLDSTTPGSSFVGNKDMSTPKEMKKNKPHSMNFWQTDMRLPPSFFKFMLQGMGFHGIPLEGIQK</sequence>
<dbReference type="Proteomes" id="UP000694844">
    <property type="component" value="Chromosome 9"/>
</dbReference>
<evidence type="ECO:0000256" key="2">
    <source>
        <dbReference type="SAM" id="SignalP"/>
    </source>
</evidence>
<protein>
    <submittedName>
        <fullName evidence="4">Uncharacterized protein LOC111111167</fullName>
    </submittedName>
</protein>
<gene>
    <name evidence="4" type="primary">LOC111111167</name>
</gene>
<proteinExistence type="predicted"/>
<accession>A0A8B8BK61</accession>
<dbReference type="GeneID" id="111111167"/>
<name>A0A8B8BK61_CRAVI</name>
<dbReference type="AlphaFoldDB" id="A0A8B8BK61"/>